<evidence type="ECO:0000256" key="2">
    <source>
        <dbReference type="ARBA" id="ARBA00023002"/>
    </source>
</evidence>
<reference evidence="5" key="1">
    <citation type="journal article" date="2019" name="Int. J. Syst. Evol. Microbiol.">
        <title>The Global Catalogue of Microorganisms (GCM) 10K type strain sequencing project: providing services to taxonomists for standard genome sequencing and annotation.</title>
        <authorList>
            <consortium name="The Broad Institute Genomics Platform"/>
            <consortium name="The Broad Institute Genome Sequencing Center for Infectious Disease"/>
            <person name="Wu L."/>
            <person name="Ma J."/>
        </authorList>
    </citation>
    <scope>NUCLEOTIDE SEQUENCE [LARGE SCALE GENOMIC DNA]</scope>
    <source>
        <strain evidence="5">CGMCC 4.7329</strain>
    </source>
</reference>
<comment type="similarity">
    <text evidence="1">Belongs to the short-chain dehydrogenases/reductases (SDR) family.</text>
</comment>
<dbReference type="Proteomes" id="UP000658127">
    <property type="component" value="Unassembled WGS sequence"/>
</dbReference>
<dbReference type="InterPro" id="IPR057326">
    <property type="entry name" value="KR_dom"/>
</dbReference>
<dbReference type="PRINTS" id="PR00080">
    <property type="entry name" value="SDRFAMILY"/>
</dbReference>
<comment type="caution">
    <text evidence="4">The sequence shown here is derived from an EMBL/GenBank/DDBJ whole genome shotgun (WGS) entry which is preliminary data.</text>
</comment>
<dbReference type="SUPFAM" id="SSF51735">
    <property type="entry name" value="NAD(P)-binding Rossmann-fold domains"/>
    <property type="match status" value="1"/>
</dbReference>
<gene>
    <name evidence="4" type="ORF">GCM10011610_47020</name>
</gene>
<dbReference type="PRINTS" id="PR00081">
    <property type="entry name" value="GDHRDH"/>
</dbReference>
<dbReference type="PROSITE" id="PS00061">
    <property type="entry name" value="ADH_SHORT"/>
    <property type="match status" value="1"/>
</dbReference>
<proteinExistence type="inferred from homology"/>
<keyword evidence="2" id="KW-0560">Oxidoreductase</keyword>
<dbReference type="InterPro" id="IPR020904">
    <property type="entry name" value="Sc_DH/Rdtase_CS"/>
</dbReference>
<dbReference type="CDD" id="cd05233">
    <property type="entry name" value="SDR_c"/>
    <property type="match status" value="1"/>
</dbReference>
<dbReference type="Gene3D" id="3.40.50.720">
    <property type="entry name" value="NAD(P)-binding Rossmann-like Domain"/>
    <property type="match status" value="1"/>
</dbReference>
<evidence type="ECO:0000313" key="4">
    <source>
        <dbReference type="EMBL" id="GGN89004.1"/>
    </source>
</evidence>
<accession>A0ABQ2KQE6</accession>
<dbReference type="PANTHER" id="PTHR42760:SF133">
    <property type="entry name" value="3-OXOACYL-[ACYL-CARRIER-PROTEIN] REDUCTASE"/>
    <property type="match status" value="1"/>
</dbReference>
<feature type="domain" description="Ketoreductase" evidence="3">
    <location>
        <begin position="7"/>
        <end position="200"/>
    </location>
</feature>
<evidence type="ECO:0000256" key="1">
    <source>
        <dbReference type="ARBA" id="ARBA00006484"/>
    </source>
</evidence>
<dbReference type="InterPro" id="IPR036291">
    <property type="entry name" value="NAD(P)-bd_dom_sf"/>
</dbReference>
<dbReference type="Pfam" id="PF13561">
    <property type="entry name" value="adh_short_C2"/>
    <property type="match status" value="1"/>
</dbReference>
<dbReference type="RefSeq" id="WP_189032085.1">
    <property type="nucleotide sequence ID" value="NZ_BMNE01000005.1"/>
</dbReference>
<evidence type="ECO:0000259" key="3">
    <source>
        <dbReference type="SMART" id="SM00822"/>
    </source>
</evidence>
<evidence type="ECO:0000313" key="5">
    <source>
        <dbReference type="Proteomes" id="UP000658127"/>
    </source>
</evidence>
<organism evidence="4 5">
    <name type="scientific">Nocardia rhizosphaerihabitans</name>
    <dbReference type="NCBI Taxonomy" id="1691570"/>
    <lineage>
        <taxon>Bacteria</taxon>
        <taxon>Bacillati</taxon>
        <taxon>Actinomycetota</taxon>
        <taxon>Actinomycetes</taxon>
        <taxon>Mycobacteriales</taxon>
        <taxon>Nocardiaceae</taxon>
        <taxon>Nocardia</taxon>
    </lineage>
</organism>
<dbReference type="SMART" id="SM00822">
    <property type="entry name" value="PKS_KR"/>
    <property type="match status" value="1"/>
</dbReference>
<dbReference type="EMBL" id="BMNE01000005">
    <property type="protein sequence ID" value="GGN89004.1"/>
    <property type="molecule type" value="Genomic_DNA"/>
</dbReference>
<name>A0ABQ2KQE6_9NOCA</name>
<dbReference type="PANTHER" id="PTHR42760">
    <property type="entry name" value="SHORT-CHAIN DEHYDROGENASES/REDUCTASES FAMILY MEMBER"/>
    <property type="match status" value="1"/>
</dbReference>
<protein>
    <submittedName>
        <fullName evidence="4">3-ketoacyl-ACP reductase</fullName>
    </submittedName>
</protein>
<dbReference type="InterPro" id="IPR002347">
    <property type="entry name" value="SDR_fam"/>
</dbReference>
<sequence>MRDDLSGVALVTGAARGIGRACAVALAESGFSLVLVDIGADTPEVPYPLGSESQLEYTRDLCLESGANTEIVLGDVRSAADVDAAIEVAIQRFGRLDAVVNCAGIVRPSGRSVDLVSEDDWATMLDINLTGPFRVLSAAARVMKRQGSGSIVNIASTAGLVGYRNFAGYVASKHGLVGLTKAAALDLAPHGVRVNAVCPGSVHDDPELESIMLGEVAAALELAGDHEQTFVRDQPSNALVRAQDVAETVVWLASERSRSVVGSVVTVDGGFTSR</sequence>
<keyword evidence="5" id="KW-1185">Reference proteome</keyword>